<dbReference type="EMBL" id="FNUY01000005">
    <property type="protein sequence ID" value="SEG41486.1"/>
    <property type="molecule type" value="Genomic_DNA"/>
</dbReference>
<dbReference type="GO" id="GO:0015035">
    <property type="term" value="F:protein-disulfide reductase activity"/>
    <property type="evidence" value="ECO:0007669"/>
    <property type="project" value="TreeGrafter"/>
</dbReference>
<dbReference type="InterPro" id="IPR013766">
    <property type="entry name" value="Thioredoxin_domain"/>
</dbReference>
<feature type="transmembrane region" description="Helical" evidence="7">
    <location>
        <begin position="545"/>
        <end position="566"/>
    </location>
</feature>
<dbReference type="InterPro" id="IPR003834">
    <property type="entry name" value="Cyt_c_assmbl_TM_dom"/>
</dbReference>
<dbReference type="PROSITE" id="PS51352">
    <property type="entry name" value="THIOREDOXIN_2"/>
    <property type="match status" value="1"/>
</dbReference>
<proteinExistence type="predicted"/>
<dbReference type="InterPro" id="IPR036249">
    <property type="entry name" value="Thioredoxin-like_sf"/>
</dbReference>
<name>A0A1H6A188_9HYPH</name>
<keyword evidence="2" id="KW-1003">Cell membrane</keyword>
<keyword evidence="8" id="KW-0732">Signal</keyword>
<evidence type="ECO:0000256" key="5">
    <source>
        <dbReference type="ARBA" id="ARBA00022989"/>
    </source>
</evidence>
<feature type="signal peptide" evidence="8">
    <location>
        <begin position="1"/>
        <end position="32"/>
    </location>
</feature>
<protein>
    <submittedName>
        <fullName evidence="10">Thiol:disulfide interchange protein DsbD</fullName>
    </submittedName>
</protein>
<evidence type="ECO:0000256" key="1">
    <source>
        <dbReference type="ARBA" id="ARBA00004651"/>
    </source>
</evidence>
<feature type="chain" id="PRO_5009292139" evidence="8">
    <location>
        <begin position="33"/>
        <end position="732"/>
    </location>
</feature>
<dbReference type="PANTHER" id="PTHR32234:SF3">
    <property type="entry name" value="SUPPRESSION OF COPPER SENSITIVITY PROTEIN"/>
    <property type="match status" value="1"/>
</dbReference>
<evidence type="ECO:0000256" key="2">
    <source>
        <dbReference type="ARBA" id="ARBA00022475"/>
    </source>
</evidence>
<dbReference type="SUPFAM" id="SSF52833">
    <property type="entry name" value="Thioredoxin-like"/>
    <property type="match status" value="1"/>
</dbReference>
<dbReference type="AlphaFoldDB" id="A0A1H6A188"/>
<dbReference type="Pfam" id="PF02683">
    <property type="entry name" value="DsbD_TM"/>
    <property type="match status" value="1"/>
</dbReference>
<feature type="transmembrane region" description="Helical" evidence="7">
    <location>
        <begin position="480"/>
        <end position="506"/>
    </location>
</feature>
<gene>
    <name evidence="10" type="ORF">SAMN04488115_10595</name>
</gene>
<dbReference type="PANTHER" id="PTHR32234">
    <property type="entry name" value="THIOL:DISULFIDE INTERCHANGE PROTEIN DSBD"/>
    <property type="match status" value="1"/>
</dbReference>
<organism evidence="10 11">
    <name type="scientific">Bosea lathyri</name>
    <dbReference type="NCBI Taxonomy" id="1036778"/>
    <lineage>
        <taxon>Bacteria</taxon>
        <taxon>Pseudomonadati</taxon>
        <taxon>Pseudomonadota</taxon>
        <taxon>Alphaproteobacteria</taxon>
        <taxon>Hyphomicrobiales</taxon>
        <taxon>Boseaceae</taxon>
        <taxon>Bosea</taxon>
    </lineage>
</organism>
<dbReference type="GO" id="GO:0045454">
    <property type="term" value="P:cell redox homeostasis"/>
    <property type="evidence" value="ECO:0007669"/>
    <property type="project" value="TreeGrafter"/>
</dbReference>
<evidence type="ECO:0000256" key="4">
    <source>
        <dbReference type="ARBA" id="ARBA00022748"/>
    </source>
</evidence>
<dbReference type="InterPro" id="IPR028250">
    <property type="entry name" value="DsbDN"/>
</dbReference>
<dbReference type="CDD" id="cd02953">
    <property type="entry name" value="DsbDgamma"/>
    <property type="match status" value="1"/>
</dbReference>
<evidence type="ECO:0000256" key="8">
    <source>
        <dbReference type="SAM" id="SignalP"/>
    </source>
</evidence>
<dbReference type="InterPro" id="IPR035671">
    <property type="entry name" value="DsbD_gamma"/>
</dbReference>
<sequence>MTTERMIQTFASGLVRQTVFALALLAPGFAVAAESAAVTSPRVTATLLSSRDTVAPGERFQVALVQKIAKGWHTYWLNPGDSGEATRIEWTLPAGVTAGAIQWPAPKALPVEPLVNFGFENALLLPVEITVPENARPGERLTLQANATWLVCEKICIPEEGAFTLDLPVGPAGIADDAAQARIDAAIAAMPQPAGFRGRLAADGDKLALILPGLNKGLTDLRFFPLSDSLIEHAAPQTPASAADGTTLQLTRSGAFKLEAAEITGVLTFKDGGLPRALSLSADADPALVTAATGDATGVSAAPRPAVLRLLVPAEGANLTLWAALAFAFAGGLILNLMPCVLPVLFIKALGFAQLARASRAEVREQGLLFLCGVVATFLLLAGAVVALGALGTSVGWGFQLQSPPLVIALAVIMTLIGFNLLGAFEFGTSAAGIGDGLASRGGRVGAFMTGVLAVVVATPCTAPFMGAAMGYAVVQPPTVGLAVFMALALGFALPVVALSFAPGLLRLLPKPGRWMVILKQAFAFPMFATAIWLIWVASVQAGPGGVLAALVAVLAAGFIVWLFGVTRGTGGVRFVTSVFAVLVALGAGWFVVQSAVPPATTEARAGDMQAWSPERVAALQAEGRPVFVNFTAAWCITCLANERVALSRQEVKDAFAKLGVVYLKADWTNRNSAIAMALAEQGRAGVPLYLFYPARRDAQAEILPQILTSDMLITAAERAAGRDLKTAANLP</sequence>
<evidence type="ECO:0000256" key="7">
    <source>
        <dbReference type="SAM" id="Phobius"/>
    </source>
</evidence>
<feature type="transmembrane region" description="Helical" evidence="7">
    <location>
        <begin position="403"/>
        <end position="425"/>
    </location>
</feature>
<feature type="transmembrane region" description="Helical" evidence="7">
    <location>
        <begin position="446"/>
        <end position="474"/>
    </location>
</feature>
<evidence type="ECO:0000313" key="11">
    <source>
        <dbReference type="Proteomes" id="UP000236743"/>
    </source>
</evidence>
<accession>A0A1H6A188</accession>
<evidence type="ECO:0000259" key="9">
    <source>
        <dbReference type="PROSITE" id="PS51352"/>
    </source>
</evidence>
<feature type="transmembrane region" description="Helical" evidence="7">
    <location>
        <begin position="368"/>
        <end position="391"/>
    </location>
</feature>
<keyword evidence="5 7" id="KW-1133">Transmembrane helix</keyword>
<comment type="subcellular location">
    <subcellularLocation>
        <location evidence="1">Cell membrane</location>
        <topology evidence="1">Multi-pass membrane protein</topology>
    </subcellularLocation>
</comment>
<evidence type="ECO:0000313" key="10">
    <source>
        <dbReference type="EMBL" id="SEG41486.1"/>
    </source>
</evidence>
<keyword evidence="11" id="KW-1185">Reference proteome</keyword>
<keyword evidence="6 7" id="KW-0472">Membrane</keyword>
<feature type="domain" description="Thioredoxin" evidence="9">
    <location>
        <begin position="591"/>
        <end position="722"/>
    </location>
</feature>
<keyword evidence="3 7" id="KW-0812">Transmembrane</keyword>
<feature type="transmembrane region" description="Helical" evidence="7">
    <location>
        <begin position="319"/>
        <end position="347"/>
    </location>
</feature>
<evidence type="ECO:0000256" key="3">
    <source>
        <dbReference type="ARBA" id="ARBA00022692"/>
    </source>
</evidence>
<feature type="transmembrane region" description="Helical" evidence="7">
    <location>
        <begin position="518"/>
        <end position="539"/>
    </location>
</feature>
<feature type="transmembrane region" description="Helical" evidence="7">
    <location>
        <begin position="573"/>
        <end position="593"/>
    </location>
</feature>
<dbReference type="Pfam" id="PF11412">
    <property type="entry name" value="DsbD_N"/>
    <property type="match status" value="1"/>
</dbReference>
<evidence type="ECO:0000256" key="6">
    <source>
        <dbReference type="ARBA" id="ARBA00023136"/>
    </source>
</evidence>
<dbReference type="Proteomes" id="UP000236743">
    <property type="component" value="Unassembled WGS sequence"/>
</dbReference>
<keyword evidence="4" id="KW-0201">Cytochrome c-type biogenesis</keyword>
<dbReference type="Gene3D" id="3.40.30.10">
    <property type="entry name" value="Glutaredoxin"/>
    <property type="match status" value="1"/>
</dbReference>
<dbReference type="GO" id="GO:0017004">
    <property type="term" value="P:cytochrome complex assembly"/>
    <property type="evidence" value="ECO:0007669"/>
    <property type="project" value="UniProtKB-KW"/>
</dbReference>
<dbReference type="Pfam" id="PF13899">
    <property type="entry name" value="Thioredoxin_7"/>
    <property type="match status" value="1"/>
</dbReference>
<reference evidence="10 11" key="1">
    <citation type="submission" date="2016-10" db="EMBL/GenBank/DDBJ databases">
        <authorList>
            <person name="de Groot N.N."/>
        </authorList>
    </citation>
    <scope>NUCLEOTIDE SEQUENCE [LARGE SCALE GENOMIC DNA]</scope>
    <source>
        <strain evidence="10 11">DSM 26656</strain>
    </source>
</reference>
<dbReference type="GO" id="GO:0005886">
    <property type="term" value="C:plasma membrane"/>
    <property type="evidence" value="ECO:0007669"/>
    <property type="project" value="UniProtKB-SubCell"/>
</dbReference>